<organism evidence="4 5">
    <name type="scientific">Micavibrio aeruginosavorus (strain ARL-13)</name>
    <dbReference type="NCBI Taxonomy" id="856793"/>
    <lineage>
        <taxon>Bacteria</taxon>
        <taxon>Pseudomonadati</taxon>
        <taxon>Bdellovibrionota</taxon>
        <taxon>Bdellovibrionia</taxon>
        <taxon>Bdellovibrionales</taxon>
        <taxon>Pseudobdellovibrionaceae</taxon>
        <taxon>Micavibrio</taxon>
    </lineage>
</organism>
<keyword evidence="5" id="KW-1185">Reference proteome</keyword>
<name>G2KMQ2_MICAA</name>
<feature type="domain" description="DUF4114" evidence="3">
    <location>
        <begin position="333"/>
        <end position="410"/>
    </location>
</feature>
<dbReference type="Gene3D" id="2.150.10.10">
    <property type="entry name" value="Serralysin-like metalloprotease, C-terminal"/>
    <property type="match status" value="2"/>
</dbReference>
<dbReference type="PANTHER" id="PTHR38340">
    <property type="entry name" value="S-LAYER PROTEIN"/>
    <property type="match status" value="1"/>
</dbReference>
<dbReference type="KEGG" id="mai:MICA_92"/>
<gene>
    <name evidence="4" type="ordered locus">MICA_92</name>
</gene>
<dbReference type="HOGENOM" id="CLU_487302_0_0_5"/>
<dbReference type="eggNOG" id="COG2931">
    <property type="taxonomic scope" value="Bacteria"/>
</dbReference>
<dbReference type="AlphaFoldDB" id="G2KMQ2"/>
<sequence>MCAGAKASGMADTVFTGTASGDFMVMQGDLQHMTMTLTNPYTGETVNINDVYKVNNAAYDGLGGTDALLMSEHGDMLLIKDADGDQTLKNIEQIIAGDGGDVIVLADAEIQYGNVAIDGGGSGDIIWSNNGNDTIFALDGNDIVDGGGGLDKIYGGWGSDYLRGGNGDDIIYGGSRSDTEAEYHTVSTYEKFFTVTHSFPTLNEGVQITPQQQAYLGYPSGETIVTFTTTATLKFVSTDAGYKNTVGVYTVDPDGTIRNADFAFMNARATASGTSHEFEVSGAVGVQIGLFMIANGYNANGGYGGIDMNTGTLNFYYNYGQADQRLAKVTDDGDNVSLIWSDGTTDKLIAGTIYHSSASDGSSSLNRDDNIHVITGLANAGDNTTLRLGFEDQDHLGDADFNDVIVDLQVETQVVETILRPDDDILYGDAGNDTLYGGFGNDVLNGGTGSDHLYGGQGADTFVFDNMDGFVDTVHDFKASEGDVLDISDILSGYDAGVDDITDFLKFVQNGSNVDLYVNADGDSGGAFDRVAVIVGGVGGASVQDLLDGGAIVAAQTAV</sequence>
<proteinExistence type="predicted"/>
<dbReference type="InterPro" id="IPR025193">
    <property type="entry name" value="DUF4114"/>
</dbReference>
<dbReference type="InterPro" id="IPR011049">
    <property type="entry name" value="Serralysin-like_metalloprot_C"/>
</dbReference>
<dbReference type="GO" id="GO:0005576">
    <property type="term" value="C:extracellular region"/>
    <property type="evidence" value="ECO:0007669"/>
    <property type="project" value="UniProtKB-SubCell"/>
</dbReference>
<dbReference type="Proteomes" id="UP000009286">
    <property type="component" value="Chromosome"/>
</dbReference>
<dbReference type="PRINTS" id="PR00313">
    <property type="entry name" value="CABNDNGRPT"/>
</dbReference>
<dbReference type="GO" id="GO:0005509">
    <property type="term" value="F:calcium ion binding"/>
    <property type="evidence" value="ECO:0007669"/>
    <property type="project" value="InterPro"/>
</dbReference>
<protein>
    <submittedName>
        <fullName evidence="4">Hemolysin-type calcium-binding repeat family protein</fullName>
    </submittedName>
</protein>
<evidence type="ECO:0000313" key="5">
    <source>
        <dbReference type="Proteomes" id="UP000009286"/>
    </source>
</evidence>
<evidence type="ECO:0000256" key="2">
    <source>
        <dbReference type="ARBA" id="ARBA00022525"/>
    </source>
</evidence>
<comment type="subcellular location">
    <subcellularLocation>
        <location evidence="1">Secreted</location>
    </subcellularLocation>
</comment>
<dbReference type="Pfam" id="PF13448">
    <property type="entry name" value="DUF4114"/>
    <property type="match status" value="1"/>
</dbReference>
<evidence type="ECO:0000313" key="4">
    <source>
        <dbReference type="EMBL" id="AEP08439.1"/>
    </source>
</evidence>
<dbReference type="PROSITE" id="PS00330">
    <property type="entry name" value="HEMOLYSIN_CALCIUM"/>
    <property type="match status" value="4"/>
</dbReference>
<evidence type="ECO:0000259" key="3">
    <source>
        <dbReference type="Pfam" id="PF13448"/>
    </source>
</evidence>
<dbReference type="Pfam" id="PF00353">
    <property type="entry name" value="HemolysinCabind"/>
    <property type="match status" value="3"/>
</dbReference>
<keyword evidence="2" id="KW-0964">Secreted</keyword>
<accession>G2KMQ2</accession>
<dbReference type="InterPro" id="IPR018511">
    <property type="entry name" value="Hemolysin-typ_Ca-bd_CS"/>
</dbReference>
<evidence type="ECO:0000256" key="1">
    <source>
        <dbReference type="ARBA" id="ARBA00004613"/>
    </source>
</evidence>
<dbReference type="InterPro" id="IPR019960">
    <property type="entry name" value="T1SS_VCA0849"/>
</dbReference>
<dbReference type="InterPro" id="IPR001343">
    <property type="entry name" value="Hemolysn_Ca-bd"/>
</dbReference>
<dbReference type="PANTHER" id="PTHR38340:SF1">
    <property type="entry name" value="S-LAYER PROTEIN"/>
    <property type="match status" value="1"/>
</dbReference>
<dbReference type="EMBL" id="CP002382">
    <property type="protein sequence ID" value="AEP08439.1"/>
    <property type="molecule type" value="Genomic_DNA"/>
</dbReference>
<dbReference type="NCBIfam" id="TIGR03661">
    <property type="entry name" value="T1SS_VCA0849"/>
    <property type="match status" value="1"/>
</dbReference>
<dbReference type="STRING" id="856793.MICA_92"/>
<reference evidence="4 5" key="1">
    <citation type="journal article" date="2011" name="BMC Genomics">
        <title>Genomic insights into an obligate epibiotic bacterial predator: Micavibrio aeruginosavorus ARL-13.</title>
        <authorList>
            <person name="Wang Z."/>
            <person name="Kadouri D."/>
            <person name="Wu M."/>
        </authorList>
    </citation>
    <scope>NUCLEOTIDE SEQUENCE [LARGE SCALE GENOMIC DNA]</scope>
    <source>
        <strain evidence="4 5">ARL-13</strain>
    </source>
</reference>
<dbReference type="SUPFAM" id="SSF51120">
    <property type="entry name" value="beta-Roll"/>
    <property type="match status" value="2"/>
</dbReference>
<dbReference type="InterPro" id="IPR050557">
    <property type="entry name" value="RTX_toxin/Mannuronan_C5-epim"/>
</dbReference>